<keyword evidence="1" id="KW-0472">Membrane</keyword>
<keyword evidence="4" id="KW-1185">Reference proteome</keyword>
<reference evidence="3 4" key="1">
    <citation type="submission" date="2019-09" db="EMBL/GenBank/DDBJ databases">
        <title>Taxonomy of Antarctic Massilia spp.: description of Massilia rubra sp. nov., Massilia aquatica sp. nov., Massilia mucilaginosa sp. nov., Massilia frigida sp. nov. isolated from streams, lakes and regoliths.</title>
        <authorList>
            <person name="Holochova P."/>
            <person name="Sedlacek I."/>
            <person name="Kralova S."/>
            <person name="Maslanova I."/>
            <person name="Busse H.-J."/>
            <person name="Stankova E."/>
            <person name="Vrbovska V."/>
            <person name="Kovarovic V."/>
            <person name="Bartak M."/>
            <person name="Svec P."/>
            <person name="Pantucek R."/>
        </authorList>
    </citation>
    <scope>NUCLEOTIDE SEQUENCE [LARGE SCALE GENOMIC DNA]</scope>
    <source>
        <strain evidence="3 4">CCM 8693</strain>
    </source>
</reference>
<keyword evidence="1" id="KW-0812">Transmembrane</keyword>
<evidence type="ECO:0000313" key="3">
    <source>
        <dbReference type="EMBL" id="NHZ42072.1"/>
    </source>
</evidence>
<evidence type="ECO:0000256" key="1">
    <source>
        <dbReference type="SAM" id="Phobius"/>
    </source>
</evidence>
<dbReference type="InterPro" id="IPR029058">
    <property type="entry name" value="AB_hydrolase_fold"/>
</dbReference>
<dbReference type="PANTHER" id="PTHR47909:SF2">
    <property type="entry name" value="GPI INOSITOL-DEACYLASE"/>
    <property type="match status" value="1"/>
</dbReference>
<proteinExistence type="predicted"/>
<dbReference type="GO" id="GO:0016787">
    <property type="term" value="F:hydrolase activity"/>
    <property type="evidence" value="ECO:0007669"/>
    <property type="project" value="UniProtKB-KW"/>
</dbReference>
<feature type="domain" description="AB hydrolase-1" evidence="2">
    <location>
        <begin position="113"/>
        <end position="218"/>
    </location>
</feature>
<dbReference type="RefSeq" id="WP_167077814.1">
    <property type="nucleotide sequence ID" value="NZ_VVIW01000010.1"/>
</dbReference>
<dbReference type="InterPro" id="IPR000073">
    <property type="entry name" value="AB_hydrolase_1"/>
</dbReference>
<name>A0ABX0M581_9BURK</name>
<evidence type="ECO:0000259" key="2">
    <source>
        <dbReference type="Pfam" id="PF00561"/>
    </source>
</evidence>
<dbReference type="EMBL" id="VVIW01000010">
    <property type="protein sequence ID" value="NHZ42072.1"/>
    <property type="molecule type" value="Genomic_DNA"/>
</dbReference>
<dbReference type="PANTHER" id="PTHR47909">
    <property type="entry name" value="ALPHA/BETA-HYDROLASES SUPERFAMILY PROTEIN"/>
    <property type="match status" value="1"/>
</dbReference>
<organism evidence="3 4">
    <name type="scientific">Massilia aquatica</name>
    <dbReference type="NCBI Taxonomy" id="2609000"/>
    <lineage>
        <taxon>Bacteria</taxon>
        <taxon>Pseudomonadati</taxon>
        <taxon>Pseudomonadota</taxon>
        <taxon>Betaproteobacteria</taxon>
        <taxon>Burkholderiales</taxon>
        <taxon>Oxalobacteraceae</taxon>
        <taxon>Telluria group</taxon>
        <taxon>Massilia</taxon>
    </lineage>
</organism>
<comment type="caution">
    <text evidence="3">The sequence shown here is derived from an EMBL/GenBank/DDBJ whole genome shotgun (WGS) entry which is preliminary data.</text>
</comment>
<keyword evidence="1" id="KW-1133">Transmembrane helix</keyword>
<accession>A0ABX0M581</accession>
<dbReference type="Pfam" id="PF00561">
    <property type="entry name" value="Abhydrolase_1"/>
    <property type="match status" value="1"/>
</dbReference>
<evidence type="ECO:0000313" key="4">
    <source>
        <dbReference type="Proteomes" id="UP000819052"/>
    </source>
</evidence>
<feature type="transmembrane region" description="Helical" evidence="1">
    <location>
        <begin position="32"/>
        <end position="52"/>
    </location>
</feature>
<keyword evidence="3" id="KW-0378">Hydrolase</keyword>
<dbReference type="SUPFAM" id="SSF53474">
    <property type="entry name" value="alpha/beta-Hydrolases"/>
    <property type="match status" value="1"/>
</dbReference>
<dbReference type="Gene3D" id="3.40.50.1820">
    <property type="entry name" value="alpha/beta hydrolase"/>
    <property type="match status" value="1"/>
</dbReference>
<protein>
    <submittedName>
        <fullName evidence="3">Alpha/beta fold hydrolase</fullName>
    </submittedName>
</protein>
<dbReference type="Proteomes" id="UP000819052">
    <property type="component" value="Unassembled WGS sequence"/>
</dbReference>
<gene>
    <name evidence="3" type="ORF">F1609_18135</name>
</gene>
<sequence length="322" mass="33717">MSARAMLRWVLLVQLVLSAAIAYGALRYGAVASTWLAAACGLACVLLARMLLTANNFRATARFSSATPAPFQIGAGARLRLFAEEFIATLTHSSWFMAHASAHQRIHAGATAPPLLLLHGYGCNSGYWTHLVRELDAARISHATLDLEPMLAGIDDFVPAVRGAVEALCAASGAQQVIIVGHSMGGLVARAYLRAHGSARVAHVFTIGTPHHGTSLASKGPGLNAVQMQYHGGDAGGDGGDPAAGGWLRALAASESAQTRALITSLFTHHDNIVAPQTSSVLEGARNIAFGGVGHVALGRNRRVLARLMQEINTLSTARDNL</sequence>